<evidence type="ECO:0008006" key="2">
    <source>
        <dbReference type="Google" id="ProtNLM"/>
    </source>
</evidence>
<proteinExistence type="predicted"/>
<protein>
    <recommendedName>
        <fullName evidence="2">LygB</fullName>
    </recommendedName>
</protein>
<organism evidence="1">
    <name type="scientific">Salmonella enterica subsp. enterica serovar Ank</name>
    <dbReference type="NCBI Taxonomy" id="1173578"/>
    <lineage>
        <taxon>Bacteria</taxon>
        <taxon>Pseudomonadati</taxon>
        <taxon>Pseudomonadota</taxon>
        <taxon>Gammaproteobacteria</taxon>
        <taxon>Enterobacterales</taxon>
        <taxon>Enterobacteriaceae</taxon>
        <taxon>Salmonella</taxon>
    </lineage>
</organism>
<accession>A0A726Z166</accession>
<gene>
    <name evidence="1" type="ORF">G3V02_003443</name>
</gene>
<sequence length="110" mass="12235">MRKAPSESVINELNKRAKEILELCVKNDIPVVFCYSFELSRNENGYINNKAITAYINKEKGAWDSTIAAASMILRMKEVPEIAIHAMAEMAAICDITRTASGTSDEKSLH</sequence>
<dbReference type="EMBL" id="DAARBX010000017">
    <property type="protein sequence ID" value="HAE1794694.1"/>
    <property type="molecule type" value="Genomic_DNA"/>
</dbReference>
<evidence type="ECO:0000313" key="1">
    <source>
        <dbReference type="EMBL" id="HAE1794694.1"/>
    </source>
</evidence>
<reference evidence="1" key="1">
    <citation type="journal article" date="2018" name="Genome Biol.">
        <title>SKESA: strategic k-mer extension for scrupulous assemblies.</title>
        <authorList>
            <person name="Souvorov A."/>
            <person name="Agarwala R."/>
            <person name="Lipman D.J."/>
        </authorList>
    </citation>
    <scope>NUCLEOTIDE SEQUENCE</scope>
    <source>
        <strain evidence="1">BCW_2640</strain>
    </source>
</reference>
<name>A0A726Z166_SALET</name>
<dbReference type="AlphaFoldDB" id="A0A726Z166"/>
<reference evidence="1" key="2">
    <citation type="submission" date="2018-07" db="EMBL/GenBank/DDBJ databases">
        <authorList>
            <consortium name="NCBI Pathogen Detection Project"/>
        </authorList>
    </citation>
    <scope>NUCLEOTIDE SEQUENCE</scope>
    <source>
        <strain evidence="1">BCW_2640</strain>
    </source>
</reference>
<comment type="caution">
    <text evidence="1">The sequence shown here is derived from an EMBL/GenBank/DDBJ whole genome shotgun (WGS) entry which is preliminary data.</text>
</comment>